<keyword evidence="2" id="KW-1185">Reference proteome</keyword>
<dbReference type="GeneID" id="34608583"/>
<reference evidence="2" key="1">
    <citation type="journal article" date="2017" name="Genome Biol.">
        <title>Comparative genomics reveals high biological diversity and specific adaptations in the industrially and medically important fungal genus Aspergillus.</title>
        <authorList>
            <person name="de Vries R.P."/>
            <person name="Riley R."/>
            <person name="Wiebenga A."/>
            <person name="Aguilar-Osorio G."/>
            <person name="Amillis S."/>
            <person name="Uchima C.A."/>
            <person name="Anderluh G."/>
            <person name="Asadollahi M."/>
            <person name="Askin M."/>
            <person name="Barry K."/>
            <person name="Battaglia E."/>
            <person name="Bayram O."/>
            <person name="Benocci T."/>
            <person name="Braus-Stromeyer S.A."/>
            <person name="Caldana C."/>
            <person name="Canovas D."/>
            <person name="Cerqueira G.C."/>
            <person name="Chen F."/>
            <person name="Chen W."/>
            <person name="Choi C."/>
            <person name="Clum A."/>
            <person name="Dos Santos R.A."/>
            <person name="Damasio A.R."/>
            <person name="Diallinas G."/>
            <person name="Emri T."/>
            <person name="Fekete E."/>
            <person name="Flipphi M."/>
            <person name="Freyberg S."/>
            <person name="Gallo A."/>
            <person name="Gournas C."/>
            <person name="Habgood R."/>
            <person name="Hainaut M."/>
            <person name="Harispe M.L."/>
            <person name="Henrissat B."/>
            <person name="Hilden K.S."/>
            <person name="Hope R."/>
            <person name="Hossain A."/>
            <person name="Karabika E."/>
            <person name="Karaffa L."/>
            <person name="Karanyi Z."/>
            <person name="Krasevec N."/>
            <person name="Kuo A."/>
            <person name="Kusch H."/>
            <person name="LaButti K."/>
            <person name="Lagendijk E.L."/>
            <person name="Lapidus A."/>
            <person name="Levasseur A."/>
            <person name="Lindquist E."/>
            <person name="Lipzen A."/>
            <person name="Logrieco A.F."/>
            <person name="MacCabe A."/>
            <person name="Maekelae M.R."/>
            <person name="Malavazi I."/>
            <person name="Melin P."/>
            <person name="Meyer V."/>
            <person name="Mielnichuk N."/>
            <person name="Miskei M."/>
            <person name="Molnar A.P."/>
            <person name="Mule G."/>
            <person name="Ngan C.Y."/>
            <person name="Orejas M."/>
            <person name="Orosz E."/>
            <person name="Ouedraogo J.P."/>
            <person name="Overkamp K.M."/>
            <person name="Park H.-S."/>
            <person name="Perrone G."/>
            <person name="Piumi F."/>
            <person name="Punt P.J."/>
            <person name="Ram A.F."/>
            <person name="Ramon A."/>
            <person name="Rauscher S."/>
            <person name="Record E."/>
            <person name="Riano-Pachon D.M."/>
            <person name="Robert V."/>
            <person name="Roehrig J."/>
            <person name="Ruller R."/>
            <person name="Salamov A."/>
            <person name="Salih N.S."/>
            <person name="Samson R.A."/>
            <person name="Sandor E."/>
            <person name="Sanguinetti M."/>
            <person name="Schuetze T."/>
            <person name="Sepcic K."/>
            <person name="Shelest E."/>
            <person name="Sherlock G."/>
            <person name="Sophianopoulou V."/>
            <person name="Squina F.M."/>
            <person name="Sun H."/>
            <person name="Susca A."/>
            <person name="Todd R.B."/>
            <person name="Tsang A."/>
            <person name="Unkles S.E."/>
            <person name="van de Wiele N."/>
            <person name="van Rossen-Uffink D."/>
            <person name="Oliveira J.V."/>
            <person name="Vesth T.C."/>
            <person name="Visser J."/>
            <person name="Yu J.-H."/>
            <person name="Zhou M."/>
            <person name="Andersen M.R."/>
            <person name="Archer D.B."/>
            <person name="Baker S.E."/>
            <person name="Benoit I."/>
            <person name="Brakhage A.A."/>
            <person name="Braus G.H."/>
            <person name="Fischer R."/>
            <person name="Frisvad J.C."/>
            <person name="Goldman G.H."/>
            <person name="Houbraken J."/>
            <person name="Oakley B."/>
            <person name="Pocsi I."/>
            <person name="Scazzocchio C."/>
            <person name="Seiboth B."/>
            <person name="vanKuyk P.A."/>
            <person name="Wortman J."/>
            <person name="Dyer P.S."/>
            <person name="Grigoriev I.V."/>
        </authorList>
    </citation>
    <scope>NUCLEOTIDE SEQUENCE [LARGE SCALE GENOMIC DNA]</scope>
    <source>
        <strain evidence="2">CBS 506.65</strain>
    </source>
</reference>
<evidence type="ECO:0000313" key="2">
    <source>
        <dbReference type="Proteomes" id="UP000184188"/>
    </source>
</evidence>
<dbReference type="SUPFAM" id="SSF81383">
    <property type="entry name" value="F-box domain"/>
    <property type="match status" value="1"/>
</dbReference>
<evidence type="ECO:0008006" key="3">
    <source>
        <dbReference type="Google" id="ProtNLM"/>
    </source>
</evidence>
<dbReference type="OrthoDB" id="4221801at2759"/>
<sequence length="363" mass="42065">MVKFGHPPLKFYFKYRPPEPPPLPPPLPPGSVPPLLQIPIEIVLAITKYISGIDRVCLAITCWTFLAIFSTASHQSRVCLAVPPDGCRPRSHRSNRWMLLRRLQDEHWRICSGCIKLHPRSQFSRYSRLLQPARRRVCVLGPRCGMVEILPTLKLTYPDKVDLVWSLRAGCEPRGRLKNMFSVVISADGGAMLLREESAQYAQARLSVVVTAILQGDGQLQIDALWRVYVFDKLERMGIPLLLCPHRELRRHLLDAQQLGSPDDDHNDGDDDDDDDMLIPSDSYVRYSREVGCRWCQTRFTDLRWSRFMPLTDGVSFSFHTSRNLGYGDYRTDKTWCRQTDYTYNNLKSREKYRRSPRMPWIE</sequence>
<accession>A0A1L9SSJ7</accession>
<dbReference type="STRING" id="1073090.A0A1L9SSJ7"/>
<proteinExistence type="predicted"/>
<name>A0A1L9SSJ7_9EURO</name>
<organism evidence="1 2">
    <name type="scientific">Penicilliopsis zonata CBS 506.65</name>
    <dbReference type="NCBI Taxonomy" id="1073090"/>
    <lineage>
        <taxon>Eukaryota</taxon>
        <taxon>Fungi</taxon>
        <taxon>Dikarya</taxon>
        <taxon>Ascomycota</taxon>
        <taxon>Pezizomycotina</taxon>
        <taxon>Eurotiomycetes</taxon>
        <taxon>Eurotiomycetidae</taxon>
        <taxon>Eurotiales</taxon>
        <taxon>Aspergillaceae</taxon>
        <taxon>Penicilliopsis</taxon>
    </lineage>
</organism>
<protein>
    <recommendedName>
        <fullName evidence="3">F-box domain-containing protein</fullName>
    </recommendedName>
</protein>
<dbReference type="VEuPathDB" id="FungiDB:ASPZODRAFT_128800"/>
<evidence type="ECO:0000313" key="1">
    <source>
        <dbReference type="EMBL" id="OJJ50180.1"/>
    </source>
</evidence>
<dbReference type="InterPro" id="IPR036047">
    <property type="entry name" value="F-box-like_dom_sf"/>
</dbReference>
<gene>
    <name evidence="1" type="ORF">ASPZODRAFT_128800</name>
</gene>
<dbReference type="EMBL" id="KV878337">
    <property type="protein sequence ID" value="OJJ50180.1"/>
    <property type="molecule type" value="Genomic_DNA"/>
</dbReference>
<dbReference type="RefSeq" id="XP_022584690.1">
    <property type="nucleotide sequence ID" value="XM_022722118.1"/>
</dbReference>
<dbReference type="AlphaFoldDB" id="A0A1L9SSJ7"/>
<dbReference type="Proteomes" id="UP000184188">
    <property type="component" value="Unassembled WGS sequence"/>
</dbReference>